<feature type="domain" description="Adenylate cyclase class-I N-terminal" evidence="1">
    <location>
        <begin position="19"/>
        <end position="219"/>
    </location>
</feature>
<dbReference type="RefSeq" id="WP_039218406.1">
    <property type="nucleotide sequence ID" value="NZ_JWLW01000012.1"/>
</dbReference>
<gene>
    <name evidence="2" type="ORF">RJ41_06405</name>
</gene>
<dbReference type="GO" id="GO:0006171">
    <property type="term" value="P:cAMP biosynthetic process"/>
    <property type="evidence" value="ECO:0007669"/>
    <property type="project" value="InterPro"/>
</dbReference>
<dbReference type="EMBL" id="JWLW01000012">
    <property type="protein sequence ID" value="KHT54164.1"/>
    <property type="molecule type" value="Genomic_DNA"/>
</dbReference>
<dbReference type="InterPro" id="IPR024685">
    <property type="entry name" value="Adenylate_cyclase_1_N"/>
</dbReference>
<evidence type="ECO:0000259" key="1">
    <source>
        <dbReference type="Pfam" id="PF12633"/>
    </source>
</evidence>
<name>A0A0B3Y9C7_9ALTE</name>
<keyword evidence="3" id="KW-1185">Reference proteome</keyword>
<organism evidence="2 3">
    <name type="scientific">Alteromonas marina</name>
    <dbReference type="NCBI Taxonomy" id="203795"/>
    <lineage>
        <taxon>Bacteria</taxon>
        <taxon>Pseudomonadati</taxon>
        <taxon>Pseudomonadota</taxon>
        <taxon>Gammaproteobacteria</taxon>
        <taxon>Alteromonadales</taxon>
        <taxon>Alteromonadaceae</taxon>
        <taxon>Alteromonas/Salinimonas group</taxon>
        <taxon>Alteromonas</taxon>
    </lineage>
</organism>
<dbReference type="AlphaFoldDB" id="A0A0B3Y9C7"/>
<evidence type="ECO:0000313" key="2">
    <source>
        <dbReference type="EMBL" id="KHT54164.1"/>
    </source>
</evidence>
<dbReference type="Pfam" id="PF01295">
    <property type="entry name" value="Adenylate_cycl"/>
    <property type="match status" value="1"/>
</dbReference>
<reference evidence="2 3" key="1">
    <citation type="submission" date="2014-12" db="EMBL/GenBank/DDBJ databases">
        <title>Genome sequencing of Alteromonas marina AD001.</title>
        <authorList>
            <person name="Adrian T.G.S."/>
            <person name="Chan K.G."/>
        </authorList>
    </citation>
    <scope>NUCLEOTIDE SEQUENCE [LARGE SCALE GENOMIC DNA]</scope>
    <source>
        <strain evidence="2 3">AD001</strain>
    </source>
</reference>
<dbReference type="PANTHER" id="PTHR38760:SF1">
    <property type="entry name" value="ADENYLATE CYCLASE"/>
    <property type="match status" value="1"/>
</dbReference>
<dbReference type="OrthoDB" id="5571448at2"/>
<protein>
    <submittedName>
        <fullName evidence="2">Adenylate cyclase</fullName>
    </submittedName>
</protein>
<dbReference type="Proteomes" id="UP000031197">
    <property type="component" value="Unassembled WGS sequence"/>
</dbReference>
<dbReference type="InterPro" id="IPR000274">
    <property type="entry name" value="Adenylate_cyclase_1"/>
</dbReference>
<accession>A0A0B3Y9C7</accession>
<dbReference type="Pfam" id="PF12633">
    <property type="entry name" value="Adenyl_cycl_N"/>
    <property type="match status" value="1"/>
</dbReference>
<dbReference type="GO" id="GO:0004016">
    <property type="term" value="F:adenylate cyclase activity"/>
    <property type="evidence" value="ECO:0007669"/>
    <property type="project" value="InterPro"/>
</dbReference>
<comment type="caution">
    <text evidence="2">The sequence shown here is derived from an EMBL/GenBank/DDBJ whole genome shotgun (WGS) entry which is preliminary data.</text>
</comment>
<dbReference type="PANTHER" id="PTHR38760">
    <property type="entry name" value="ADENYLATE CYCLASE"/>
    <property type="match status" value="1"/>
</dbReference>
<evidence type="ECO:0000313" key="3">
    <source>
        <dbReference type="Proteomes" id="UP000031197"/>
    </source>
</evidence>
<dbReference type="NCBIfam" id="NF006981">
    <property type="entry name" value="PRK09450.2-1"/>
    <property type="match status" value="1"/>
</dbReference>
<proteinExistence type="predicted"/>
<sequence length="661" mass="75521">MAAQQPLSVQQNLTIRLLRVLRYNKARIERALTLMPEKHKPLFHVLPFLVHVNHEALPGYIGPLSSGETVPFGINNYSFRSDIEKALLRCFPAESHLFADVKQIWPRQRAIESLVLMGSVGTIAQTDESDFDYWVCIDGNQFSDVELSLLQQKLTAIEKWADNTFGIEVHFFLSEIDKVKQNDFGVAEGESAGSAQALFLKAEFYNTNIVVAGKAPFWWLTPEKASEKQYQAIYNSLERGGSPDLDWFMDLGHLEKLDASELFGAAIWQLGKAMDSPFKSVLKMAKLEVYLANISNGQPLCNLLKKHVHRGAEAPGHVADIDPYALMFDELITHYKVNGQAEDIEVLQQCLYLKCACPLSQSLFEGEKPNFKRRILASYARHWGWSRKQILHLDNQQDWTFSERVQLSRRVHSFLLKCYRRISKELGHYQQVMDEKDMTVLGRRLSTYYAKKEAKIEFLRRAFDESLYCEKITIAMRQLKNGTEVWSAYAGDLLSKSGIIDEAQKISQASSAIALMVWLVSSKIIDTNSKVYLDYNYGEVSELDLNDLLKHLCKYFPPVKVSSLPRNDLLAPERITACFAIVNFPTLRQKATVEDVAIIYKTSWGETFLKFGNEILDTLWYELQEVIPLPACYVMVPRGNQQSRILGEFLESTDLNFNVLY</sequence>